<dbReference type="PANTHER" id="PTHR11852:SF4">
    <property type="entry name" value="LITTLE ELONGATION COMPLEX SUBUNIT 1"/>
    <property type="match status" value="1"/>
</dbReference>
<name>A0A8D0HAQ4_SPHPU</name>
<feature type="region of interest" description="Disordered" evidence="1">
    <location>
        <begin position="904"/>
        <end position="924"/>
    </location>
</feature>
<feature type="region of interest" description="Disordered" evidence="1">
    <location>
        <begin position="1664"/>
        <end position="1689"/>
    </location>
</feature>
<feature type="compositionally biased region" description="Polar residues" evidence="1">
    <location>
        <begin position="1723"/>
        <end position="1738"/>
    </location>
</feature>
<feature type="compositionally biased region" description="Polar residues" evidence="1">
    <location>
        <begin position="1852"/>
        <end position="1876"/>
    </location>
</feature>
<feature type="region of interest" description="Disordered" evidence="1">
    <location>
        <begin position="177"/>
        <end position="236"/>
    </location>
</feature>
<keyword evidence="4" id="KW-1185">Reference proteome</keyword>
<evidence type="ECO:0000256" key="1">
    <source>
        <dbReference type="SAM" id="MobiDB-lite"/>
    </source>
</evidence>
<feature type="compositionally biased region" description="Acidic residues" evidence="1">
    <location>
        <begin position="1243"/>
        <end position="1252"/>
    </location>
</feature>
<protein>
    <recommendedName>
        <fullName evidence="2">Little elongation complex subunit 1 C-terminal domain-containing protein</fullName>
    </recommendedName>
</protein>
<feature type="compositionally biased region" description="Basic and acidic residues" evidence="1">
    <location>
        <begin position="1883"/>
        <end position="1900"/>
    </location>
</feature>
<feature type="domain" description="Little elongation complex subunit 1 C-terminal" evidence="2">
    <location>
        <begin position="2102"/>
        <end position="2294"/>
    </location>
</feature>
<proteinExistence type="predicted"/>
<dbReference type="InterPro" id="IPR057881">
    <property type="entry name" value="ICE1_C"/>
</dbReference>
<feature type="region of interest" description="Disordered" evidence="1">
    <location>
        <begin position="1835"/>
        <end position="1933"/>
    </location>
</feature>
<dbReference type="Proteomes" id="UP000694392">
    <property type="component" value="Unplaced"/>
</dbReference>
<reference evidence="3" key="2">
    <citation type="submission" date="2025-09" db="UniProtKB">
        <authorList>
            <consortium name="Ensembl"/>
        </authorList>
    </citation>
    <scope>IDENTIFICATION</scope>
</reference>
<dbReference type="Ensembl" id="ENSSPUT00000020411.1">
    <property type="protein sequence ID" value="ENSSPUP00000019164.1"/>
    <property type="gene ID" value="ENSSPUG00000014759.1"/>
</dbReference>
<reference evidence="3" key="1">
    <citation type="submission" date="2025-08" db="UniProtKB">
        <authorList>
            <consortium name="Ensembl"/>
        </authorList>
    </citation>
    <scope>IDENTIFICATION</scope>
</reference>
<dbReference type="OMA" id="YCYTGIR"/>
<accession>A0A8D0HAQ4</accession>
<feature type="compositionally biased region" description="Polar residues" evidence="1">
    <location>
        <begin position="1191"/>
        <end position="1206"/>
    </location>
</feature>
<evidence type="ECO:0000313" key="4">
    <source>
        <dbReference type="Proteomes" id="UP000694392"/>
    </source>
</evidence>
<feature type="region of interest" description="Disordered" evidence="1">
    <location>
        <begin position="94"/>
        <end position="121"/>
    </location>
</feature>
<feature type="compositionally biased region" description="Polar residues" evidence="1">
    <location>
        <begin position="1924"/>
        <end position="1933"/>
    </location>
</feature>
<evidence type="ECO:0000313" key="3">
    <source>
        <dbReference type="Ensembl" id="ENSSPUP00000019164.1"/>
    </source>
</evidence>
<feature type="compositionally biased region" description="Basic and acidic residues" evidence="1">
    <location>
        <begin position="904"/>
        <end position="917"/>
    </location>
</feature>
<feature type="region of interest" description="Disordered" evidence="1">
    <location>
        <begin position="323"/>
        <end position="356"/>
    </location>
</feature>
<sequence length="2303" mass="254887">MLQKIAPLEKSQEELGSVKAELEEKKSSLKMFQESHLEYVRVKEDIGKSDAAKKKLEAKVKKLEETATKHIQDFKQLKTEKKVLERELKKAQEKIDSFPKQKRRKALKNAETQSEREESAANIHKEKIKLLLEELWMCIDSTTGKNRNQENDYFWASFQGYSRKLEKANKFFIEETAQNHRSSKKQDGKMSSHYSSPETAEKRTSLPPLQIKVDSLSPGGDQVENKATENSGVSNSDGCFYEDNAIEVVLQTDLTDSSSDFSDQEFGGNLLDVLEWARPLPPLLSPIQFSPSDTQDTLFGKMSDSSDEEIDQSARIVETILGESEVEIQSNTDFTMEDEREPPEKASSEDDETQVSVNALTEKSRFAEARDAELAISSAFSSTKENHLEDMTDNMQAEKADISTKTTEDKPDANEDREAEMILSSKIFAAVGMSYSFQHLQEEHNKQVQMQKIIVDDYFEHDQERSSDLVEAEKKVETPESIPSPREDIHLQVEKPTREAENVCEISEQLEEDSSAEMEKGAIEDGPAEMETKCNLEHTSNIREAHAVQLTTVGQDTIATVATEGLCGERESESRHKEEGLERIGYKSPKCLSGTEHPSCLMWQCNDERTLRQTETVTHVYDFAVKSHFSEGNTSQEEALDKEAEHTGEHEVWRKEELENIDAFRSAPLELVSVAERAINLCTDGALYMPDVCEAVYPVSAGGNQLRTIEHGSDVNETESEQKNFVASTESNENLVEIDKLTKSPSETEVTELTDITEEGRLQAVIGNEQNNVSKPLLEKPDFESLLTSTNPKLVIENKIDLLECTSDITEGHTEQVMADRRDIAAAITIEGLCGERESSIANHVVVASEHIAERATEPRQSKGENTISKHKYFILQNLTNDFESPKAKMQNKCLVPKLEVVEERSSEPLETEKTDTLKSFTTESEQASASWSLSLKSVDSCLIAENSQGETKKSNVMLCEGNAVEDCNGNSSDLRESTVKVKEAGNQFSGVTDEAVLEENVNEEPALPTHEISSSIAARMGSETTAESIGFANLKRQVSGEQQSCQSFDETQISAIGSNAASSSVRGDHTNDHLTQSMRDHSLGDLVKGEETVQDDLEKIECKQHDCHSNEFENKNEMEVKNDREQSATKEPTKPIVNAPDICTALKRTLSSVEEEASAVSKASCQDETSTVCLSSVKDTASADKLEPLSSESQLRSLRTNSANKCPSEATMEEESEKLSRDNLPEDENENKISTAVSEIPPETDETEDDDFPLRKVQYVKWQSCSLESREKLGTARNPTADVPKFHTAAEDQNDQVHVLSPLMHTETHVIAKLLKLDAPAVSLAVSCETDRSLGIVKVFSCVTEKGHPKDKLSTTHEDDLHNDGNVERAAVCADVTGWACGSNSLKLESSVLAETSEERPIKETASVIDLLTHQMLAKNSEIHKCVIKNSKLDTSMSASDNWLETNGDEKLTSNMRQSVTNDAGTEVSNIHSVLCREEASDNQEETEAAFNSDCNTNIEQDGIPYSYGDSYHDIFLKKTDLQKNDRKIALVKSGLNPLPSDTILDLRAANPASDPQKTGFEKTCILHSESFDFECKTNNRSKQEDLEPSNLLNLTAKVQAPRDAVRLHQKLPRGRGKTKTPQAQLIQTVLANADTSTPAKYSPKTISKIRQEMGPPLPPLLAPLLTTPPRAAQPVSPVMSSSSWSSLPSPLDDLISPLRETPVPPLVSPLSDAPKYKSPLAFTTPSPSETSVGQRTLSSPLQFCAATPKHALPVPGRLPPSAAGSAAPSAPQENSVKILDTMYPELSARARTLNILKGNIQLNRCALLDCKNLPRPVSQISGFKAIASTSTAFVKTGSNPKSDEKDQQKDLGSQQPSSSLLNHSGKRTSVSASMPRSAKRLRLDSESPKLESNREDSSARVIVGLNTEVQSPADKTHPLINGETSQSTGNVISELSPPIKKIDEPDSSAVILALKKIAESCFDLTIVIQSHVHVGNISKVPVMRNEEKDVVYEFGIARKHLAEPMLHAILNKLKTQKMSLDHNYIQALCRVYVGICRQLGDLEKARLFCYSLLKEDFPECDKLMLFLTNVWYDIISFEGVINKAMLLVIRHRAKGEVLNCLCAYLNWDKSPPLDIGIMVSSLLLAIQLCPKLEFQLSEQYGEDLSEGTWEYIFAIELLCSHQKWLWTHDNIISKELWPIMDKWVKHRKGHANVSSTPDTIVASTLRLIGQLGQIGLKEGFFPAVKNISSVIGLFIQQAREEGVPWGVQLAAVYALCDLGPSNPSGILEAIEAWKTVTRHSIPPAVTSAITEISCLCMKELN</sequence>
<feature type="region of interest" description="Disordered" evidence="1">
    <location>
        <begin position="1707"/>
        <end position="1738"/>
    </location>
</feature>
<feature type="region of interest" description="Disordered" evidence="1">
    <location>
        <begin position="1184"/>
        <end position="1252"/>
    </location>
</feature>
<feature type="region of interest" description="Disordered" evidence="1">
    <location>
        <begin position="1754"/>
        <end position="1775"/>
    </location>
</feature>
<evidence type="ECO:0000259" key="2">
    <source>
        <dbReference type="Pfam" id="PF25817"/>
    </source>
</evidence>
<dbReference type="Pfam" id="PF25817">
    <property type="entry name" value="ICE1_C"/>
    <property type="match status" value="1"/>
</dbReference>
<feature type="compositionally biased region" description="Low complexity" evidence="1">
    <location>
        <begin position="1761"/>
        <end position="1773"/>
    </location>
</feature>
<dbReference type="GeneTree" id="ENSGT00950000183199"/>
<organism evidence="3 4">
    <name type="scientific">Sphenodon punctatus</name>
    <name type="common">Tuatara</name>
    <name type="synonym">Hatteria punctata</name>
    <dbReference type="NCBI Taxonomy" id="8508"/>
    <lineage>
        <taxon>Eukaryota</taxon>
        <taxon>Metazoa</taxon>
        <taxon>Chordata</taxon>
        <taxon>Craniata</taxon>
        <taxon>Vertebrata</taxon>
        <taxon>Euteleostomi</taxon>
        <taxon>Lepidosauria</taxon>
        <taxon>Sphenodontia</taxon>
        <taxon>Sphenodontidae</taxon>
        <taxon>Sphenodon</taxon>
    </lineage>
</organism>
<dbReference type="PANTHER" id="PTHR11852">
    <property type="entry name" value="PLATELET-ACTIVATING FACTOR ACETYLHYDROLASE"/>
    <property type="match status" value="1"/>
</dbReference>